<feature type="compositionally biased region" description="Polar residues" evidence="3">
    <location>
        <begin position="476"/>
        <end position="487"/>
    </location>
</feature>
<comment type="caution">
    <text evidence="5">The sequence shown here is derived from an EMBL/GenBank/DDBJ whole genome shotgun (WGS) entry which is preliminary data.</text>
</comment>
<organism evidence="5 6">
    <name type="scientific">Trapa incisa</name>
    <dbReference type="NCBI Taxonomy" id="236973"/>
    <lineage>
        <taxon>Eukaryota</taxon>
        <taxon>Viridiplantae</taxon>
        <taxon>Streptophyta</taxon>
        <taxon>Embryophyta</taxon>
        <taxon>Tracheophyta</taxon>
        <taxon>Spermatophyta</taxon>
        <taxon>Magnoliopsida</taxon>
        <taxon>eudicotyledons</taxon>
        <taxon>Gunneridae</taxon>
        <taxon>Pentapetalae</taxon>
        <taxon>rosids</taxon>
        <taxon>malvids</taxon>
        <taxon>Myrtales</taxon>
        <taxon>Lythraceae</taxon>
        <taxon>Trapa</taxon>
    </lineage>
</organism>
<accession>A0AAN7JJZ8</accession>
<dbReference type="GO" id="GO:0005634">
    <property type="term" value="C:nucleus"/>
    <property type="evidence" value="ECO:0007669"/>
    <property type="project" value="UniProtKB-SubCell"/>
</dbReference>
<dbReference type="InterPro" id="IPR012935">
    <property type="entry name" value="NuBaID_N"/>
</dbReference>
<protein>
    <recommendedName>
        <fullName evidence="4">C3HC-type domain-containing protein</fullName>
    </recommendedName>
</protein>
<evidence type="ECO:0000313" key="5">
    <source>
        <dbReference type="EMBL" id="KAK4747142.1"/>
    </source>
</evidence>
<dbReference type="PANTHER" id="PTHR15835">
    <property type="entry name" value="NUCLEAR-INTERACTING PARTNER OF ALK"/>
    <property type="match status" value="1"/>
</dbReference>
<keyword evidence="2" id="KW-0539">Nucleus</keyword>
<feature type="domain" description="C3HC-type" evidence="4">
    <location>
        <begin position="81"/>
        <end position="206"/>
    </location>
</feature>
<name>A0AAN7JJZ8_9MYRT</name>
<evidence type="ECO:0000256" key="1">
    <source>
        <dbReference type="ARBA" id="ARBA00004123"/>
    </source>
</evidence>
<evidence type="ECO:0000259" key="4">
    <source>
        <dbReference type="Pfam" id="PF07967"/>
    </source>
</evidence>
<evidence type="ECO:0000256" key="2">
    <source>
        <dbReference type="ARBA" id="ARBA00023242"/>
    </source>
</evidence>
<evidence type="ECO:0000313" key="6">
    <source>
        <dbReference type="Proteomes" id="UP001345219"/>
    </source>
</evidence>
<keyword evidence="6" id="KW-1185">Reference proteome</keyword>
<feature type="compositionally biased region" description="Basic and acidic residues" evidence="3">
    <location>
        <begin position="465"/>
        <end position="475"/>
    </location>
</feature>
<comment type="subcellular location">
    <subcellularLocation>
        <location evidence="1">Nucleus</location>
    </subcellularLocation>
</comment>
<dbReference type="AlphaFoldDB" id="A0AAN7JJZ8"/>
<gene>
    <name evidence="5" type="ORF">SAY87_026179</name>
</gene>
<reference evidence="5 6" key="1">
    <citation type="journal article" date="2023" name="Hortic Res">
        <title>Pangenome of water caltrop reveals structural variations and asymmetric subgenome divergence after allopolyploidization.</title>
        <authorList>
            <person name="Zhang X."/>
            <person name="Chen Y."/>
            <person name="Wang L."/>
            <person name="Yuan Y."/>
            <person name="Fang M."/>
            <person name="Shi L."/>
            <person name="Lu R."/>
            <person name="Comes H.P."/>
            <person name="Ma Y."/>
            <person name="Chen Y."/>
            <person name="Huang G."/>
            <person name="Zhou Y."/>
            <person name="Zheng Z."/>
            <person name="Qiu Y."/>
        </authorList>
    </citation>
    <scope>NUCLEOTIDE SEQUENCE [LARGE SCALE GENOMIC DNA]</scope>
    <source>
        <tissue evidence="5">Roots</tissue>
    </source>
</reference>
<proteinExistence type="predicted"/>
<dbReference type="EMBL" id="JAXIOK010000020">
    <property type="protein sequence ID" value="KAK4747142.1"/>
    <property type="molecule type" value="Genomic_DNA"/>
</dbReference>
<sequence>MSLIAISCCCYFAVVGGLTFYNEMSFLVYLIGSSSSMQSFRGKKRPHSTLASCLLDPKAGLDNTEDGHPSSRISQAPLCRPWDRGDLIRRLSTFKSMTWFAKPKVVSAVNCARRGWVNVDMDTIACEACKTRILFSTSSSWSREQVEKAELDFSLKLDNGHKLLCPWIDNTCDETLAQFPPTTPQVLADQYRERSALLAQLLALPVISSAAIEFMRSPQLDQFLQQSSLLGCGDASPEIPSMDCHENGSDAHTADLYYQALKVISLCGWEPRIMPYLVDCMMSHSNQTVENANISKTSTVLYGRGKTIVCIPTADSSPIKEVDKAFGVSSESVVDPKSVVLDCKLCGASVGLWAFFTVPQPLEVFRFIGFTGINNEKISSGHDTACGSHSGQNLALEPNTISSNLNLSIAGGPPSTQQNFKSRISFPVIGRSIRARFSYDADLRKCLHVNQENSQSELRGIPVSLREEESSKDNGDTSGSWPLSVSDSPPAGSGSHRKDDGNSTELDAIKGTSTHPNDICGKVSSQGDTVPGKCTRKGAEEKGMEFDPIRQHHHFCPWIASSGVVPGWQQVLFALQRLKEASHLSPESPPPTSLIKVDDPLTSVRRLFMSKRMKTSQESS</sequence>
<dbReference type="GO" id="GO:0008270">
    <property type="term" value="F:zinc ion binding"/>
    <property type="evidence" value="ECO:0007669"/>
    <property type="project" value="InterPro"/>
</dbReference>
<dbReference type="PANTHER" id="PTHR15835:SF6">
    <property type="entry name" value="ZINC FINGER C3HC-TYPE PROTEIN 1"/>
    <property type="match status" value="1"/>
</dbReference>
<dbReference type="Proteomes" id="UP001345219">
    <property type="component" value="Chromosome 20"/>
</dbReference>
<feature type="region of interest" description="Disordered" evidence="3">
    <location>
        <begin position="456"/>
        <end position="536"/>
    </location>
</feature>
<dbReference type="Pfam" id="PF07967">
    <property type="entry name" value="zf-C3HC"/>
    <property type="match status" value="1"/>
</dbReference>
<evidence type="ECO:0000256" key="3">
    <source>
        <dbReference type="SAM" id="MobiDB-lite"/>
    </source>
</evidence>